<evidence type="ECO:0000256" key="2">
    <source>
        <dbReference type="SAM" id="MobiDB-lite"/>
    </source>
</evidence>
<feature type="compositionally biased region" description="Basic and acidic residues" evidence="2">
    <location>
        <begin position="870"/>
        <end position="905"/>
    </location>
</feature>
<reference evidence="3 4" key="1">
    <citation type="submission" date="2021-10" db="EMBL/GenBank/DDBJ databases">
        <title>Anaerobic single-cell dispensing facilitates the cultivation of human gut bacteria.</title>
        <authorList>
            <person name="Afrizal A."/>
        </authorList>
    </citation>
    <scope>NUCLEOTIDE SEQUENCE [LARGE SCALE GENOMIC DNA]</scope>
    <source>
        <strain evidence="3 4">CLA-AA-H232</strain>
    </source>
</reference>
<feature type="coiled-coil region" evidence="1">
    <location>
        <begin position="15"/>
        <end position="42"/>
    </location>
</feature>
<evidence type="ECO:0000313" key="4">
    <source>
        <dbReference type="Proteomes" id="UP001198242"/>
    </source>
</evidence>
<keyword evidence="4" id="KW-1185">Reference proteome</keyword>
<accession>A0AAE3J9T0</accession>
<organism evidence="3 4">
    <name type="scientific">Hominilimicola fabiformis</name>
    <dbReference type="NCBI Taxonomy" id="2885356"/>
    <lineage>
        <taxon>Bacteria</taxon>
        <taxon>Bacillati</taxon>
        <taxon>Bacillota</taxon>
        <taxon>Clostridia</taxon>
        <taxon>Eubacteriales</taxon>
        <taxon>Oscillospiraceae</taxon>
        <taxon>Hominilimicola</taxon>
    </lineage>
</organism>
<gene>
    <name evidence="3" type="ORF">LKE05_08060</name>
</gene>
<keyword evidence="1" id="KW-0175">Coiled coil</keyword>
<feature type="region of interest" description="Disordered" evidence="2">
    <location>
        <begin position="870"/>
        <end position="910"/>
    </location>
</feature>
<protein>
    <submittedName>
        <fullName evidence="3">Uncharacterized protein</fullName>
    </submittedName>
</protein>
<comment type="caution">
    <text evidence="3">The sequence shown here is derived from an EMBL/GenBank/DDBJ whole genome shotgun (WGS) entry which is preliminary data.</text>
</comment>
<dbReference type="Proteomes" id="UP001198242">
    <property type="component" value="Unassembled WGS sequence"/>
</dbReference>
<sequence>MANSSIEIEIVADFKDNATGKVKALNAELDKLEKRNVNVDITATDRASKAMESINGKLSKVDGTKTATDEIDKAVDRVNNIADGVSPIKLKADTSELENAVDKSINKINTVENSIGKMSARELSGADLSDDDWFKKYFKNSETSTQSATQNEAECAIDTDWEHVAKVNGKATAEINRWNELVDNAGKLGITTEGYGLYNIDELETEVQKSASLKNLQESADEYGLKYSKNASESSMQKLVGAYEDEHFQKDYVDKNTKAIEKTTKMLGDYGNDNENQTIDSIKSFGKSMATRYLGVQSVYSGVTDAFSDITDAYSSGNRNDMQRSLTRGLTKGGLIGAGAAIGSFIPGVGTLFGAGAGALIGQLWGDDIADGISGIHKSAEELRQDRLDELFGDIAMSTSDLGKVVQNMVGSWQTQVSQAHKQALTTGYSLQDTTNSSYFGVVESGSKLDIKGNLGFNIPQQEFTSYADEVNSYMDDIENQMNQEMYNAFMVNDDLFGYGQWDTTALTDKWKTAFETFKKQKKELSKYLKTALNDNWFSPDEESHVFSTIHNMQQTYSEVAPNTDQTKADTYSFLVQNGMLSKDAYDSVIKDIQSEYTSDMYNLAETRATAIANGADVTSADKAMWDATSSKTESYLQTMLNNTQDMYGKDYNSVLADVWNGKDTWYGGHLIGLNDQLNGDRSHSAFRQTLDNYEKYNGYNDKKGSLAGAKGELEHSMNIGDTAEKEVVKEAYEKMQPTVEQAERQYQAAILQHQDPSQYLDEMMGLYQFGAMGGDDVAQEKYAAMLMAGDIKANKAINDFYGTDYKRMAEEMGDDFADIWQMLNGGNTESAIEQTTEAAKNALEKNAKDTVDAIKDNKDQKIDAMNETDEKAAQAVEDSTKEQEALESKTDGTEQSKEDTKSTELPDDLGENVLDAVSSSIENIKDGKLKDLELGKTVMDSISESLSTDNMDFKELGFGESLMGAISESLSTDNLDFKELGFGESLMSAISESLSVDNMDFGKLGFGESLMSAISTSLSADNMDFSQISIGESVMNGISSSLAETDFSGLDIGTKITDTINASMGESVELHPNFTVVPGTVDTSSLSSAINDSISTITENNSELSVLAKVDGTANYELGTYPKEVPKITGTAKYTGIFPTVAPKIYGTVEYRTTFGHFAHGTRNAPEGLAYLNDDGSADPRELVEHNGQFLMYEGRNVLAPLSAGDRVFTSSETKDILSGRGIPHYATGLNNDVIENEKIQGGGSTSGANVHFESGSMSIMFNIDGSKDGNVVEQIKAHAPEIAQLISDEIDRHLTASFANSGGNNE</sequence>
<dbReference type="RefSeq" id="WP_308456486.1">
    <property type="nucleotide sequence ID" value="NZ_JAJEQM010000010.1"/>
</dbReference>
<proteinExistence type="predicted"/>
<name>A0AAE3J9T0_9FIRM</name>
<evidence type="ECO:0000256" key="1">
    <source>
        <dbReference type="SAM" id="Coils"/>
    </source>
</evidence>
<evidence type="ECO:0000313" key="3">
    <source>
        <dbReference type="EMBL" id="MCC2210741.1"/>
    </source>
</evidence>
<dbReference type="EMBL" id="JAJEQM010000010">
    <property type="protein sequence ID" value="MCC2210741.1"/>
    <property type="molecule type" value="Genomic_DNA"/>
</dbReference>